<gene>
    <name evidence="2" type="ORF">SAMN04488544_1386</name>
</gene>
<dbReference type="Gene3D" id="3.40.50.1820">
    <property type="entry name" value="alpha/beta hydrolase"/>
    <property type="match status" value="1"/>
</dbReference>
<dbReference type="InterPro" id="IPR050228">
    <property type="entry name" value="Carboxylesterase_BioH"/>
</dbReference>
<protein>
    <submittedName>
        <fullName evidence="2">Pimeloyl-ACP methyl ester carboxylesterase</fullName>
    </submittedName>
</protein>
<dbReference type="EMBL" id="LT629799">
    <property type="protein sequence ID" value="SDU88122.1"/>
    <property type="molecule type" value="Genomic_DNA"/>
</dbReference>
<dbReference type="Pfam" id="PF12697">
    <property type="entry name" value="Abhydrolase_6"/>
    <property type="match status" value="1"/>
</dbReference>
<dbReference type="PANTHER" id="PTHR43194:SF5">
    <property type="entry name" value="PIMELOYL-[ACYL-CARRIER PROTEIN] METHYL ESTER ESTERASE"/>
    <property type="match status" value="1"/>
</dbReference>
<dbReference type="GO" id="GO:0003824">
    <property type="term" value="F:catalytic activity"/>
    <property type="evidence" value="ECO:0007669"/>
    <property type="project" value="UniProtKB-ARBA"/>
</dbReference>
<proteinExistence type="predicted"/>
<name>A0A1H2M4T5_9ACTN</name>
<dbReference type="Proteomes" id="UP000198825">
    <property type="component" value="Chromosome I"/>
</dbReference>
<dbReference type="PANTHER" id="PTHR43194">
    <property type="entry name" value="HYDROLASE ALPHA/BETA FOLD FAMILY"/>
    <property type="match status" value="1"/>
</dbReference>
<dbReference type="OrthoDB" id="9773549at2"/>
<reference evidence="3" key="1">
    <citation type="submission" date="2016-10" db="EMBL/GenBank/DDBJ databases">
        <authorList>
            <person name="Varghese N."/>
            <person name="Submissions S."/>
        </authorList>
    </citation>
    <scope>NUCLEOTIDE SEQUENCE [LARGE SCALE GENOMIC DNA]</scope>
    <source>
        <strain evidence="3">DSM 21743</strain>
    </source>
</reference>
<dbReference type="STRING" id="546874.SAMN04488544_1386"/>
<dbReference type="InterPro" id="IPR000073">
    <property type="entry name" value="AB_hydrolase_1"/>
</dbReference>
<dbReference type="AlphaFoldDB" id="A0A1H2M4T5"/>
<evidence type="ECO:0000259" key="1">
    <source>
        <dbReference type="Pfam" id="PF12697"/>
    </source>
</evidence>
<evidence type="ECO:0000313" key="2">
    <source>
        <dbReference type="EMBL" id="SDU88122.1"/>
    </source>
</evidence>
<organism evidence="2 3">
    <name type="scientific">Microlunatus sagamiharensis</name>
    <dbReference type="NCBI Taxonomy" id="546874"/>
    <lineage>
        <taxon>Bacteria</taxon>
        <taxon>Bacillati</taxon>
        <taxon>Actinomycetota</taxon>
        <taxon>Actinomycetes</taxon>
        <taxon>Propionibacteriales</taxon>
        <taxon>Propionibacteriaceae</taxon>
        <taxon>Microlunatus</taxon>
    </lineage>
</organism>
<dbReference type="RefSeq" id="WP_091073806.1">
    <property type="nucleotide sequence ID" value="NZ_LT629799.1"/>
</dbReference>
<keyword evidence="3" id="KW-1185">Reference proteome</keyword>
<dbReference type="SUPFAM" id="SSF53474">
    <property type="entry name" value="alpha/beta-Hydrolases"/>
    <property type="match status" value="1"/>
</dbReference>
<feature type="domain" description="AB hydrolase-1" evidence="1">
    <location>
        <begin position="8"/>
        <end position="222"/>
    </location>
</feature>
<evidence type="ECO:0000313" key="3">
    <source>
        <dbReference type="Proteomes" id="UP000198825"/>
    </source>
</evidence>
<sequence length="233" mass="24228">MTSSSVDLVLLPGLWLPGSVWDPVVDRLAEAGLTAVAPALPGVDTVGPATLDDQLDAVLRVVDAASSPVVVGHSAASGLAWLVADRRPDRVRRVVLVGGFPSADGDTYADFFPVVDGVMPFPGWEPFEGPDAPDLDDAARSALAETTVAVPAGVSQAVVHLGDERRYGVPVTLVCPEFSAEEARGWVRDGDLPELARVTNLTVVDVDSGHWPMVTRPAELAALLVAAAGSPRG</sequence>
<dbReference type="InterPro" id="IPR029058">
    <property type="entry name" value="AB_hydrolase_fold"/>
</dbReference>
<accession>A0A1H2M4T5</accession>